<dbReference type="InterPro" id="IPR044004">
    <property type="entry name" value="TSP1_spondin_dom"/>
</dbReference>
<dbReference type="InterPro" id="IPR036880">
    <property type="entry name" value="Kunitz_BPTI_sf"/>
</dbReference>
<keyword evidence="9" id="KW-1015">Disulfide bond</keyword>
<feature type="region of interest" description="Disordered" evidence="12">
    <location>
        <begin position="387"/>
        <end position="408"/>
    </location>
</feature>
<evidence type="ECO:0000256" key="3">
    <source>
        <dbReference type="ARBA" id="ARBA00022525"/>
    </source>
</evidence>
<dbReference type="Pfam" id="PF19028">
    <property type="entry name" value="TSP1_spondin"/>
    <property type="match status" value="2"/>
</dbReference>
<evidence type="ECO:0000256" key="2">
    <source>
        <dbReference type="ARBA" id="ARBA00019594"/>
    </source>
</evidence>
<evidence type="ECO:0000256" key="1">
    <source>
        <dbReference type="ARBA" id="ARBA00004498"/>
    </source>
</evidence>
<evidence type="ECO:0000256" key="6">
    <source>
        <dbReference type="ARBA" id="ARBA00022729"/>
    </source>
</evidence>
<feature type="signal peptide" evidence="13">
    <location>
        <begin position="1"/>
        <end position="20"/>
    </location>
</feature>
<dbReference type="Proteomes" id="UP000694941">
    <property type="component" value="Unplaced"/>
</dbReference>
<sequence length="866" mass="98495">MALLWLIFIVAVHVVQPVDGHRINSIKLRPELYSPLPLAQQYRGQCNRQPLGYNTPKTPGDNGFQINISGDPQKYVPGKVYTISLQGSTKQHNIQKFTGFTLVVEPKVLENDFDITSKPSPNTGFFQLFGDALSKFSEECPHAIVHTSVIPKSEIQVMWTAPPSSSGCVVFKATILEFRDVWYMDDGGLTKELCEEEQEIRNSQSEIIEDCCACDEAKYEVVFEGLWSRHTHPKDFPSNEWRTQFFDIIGSSHTVDFRMWEYGGYATEGVRQLVELGSPKKLESELKTESEKIRTIIKARGLQYPNLNGKTFAVFRVDKRHHLMSLLSKLSPSPDWLVGVSALELCLKNCSWVANKIMNLYPWDAGINDGLSYLSDSSPTLPQERIKRITSSDPSSTESPFYDPSGTPMKPVARLIITRQRIYEKPCEEPSSPEPTTYETNTETEYEQVAFGEDPFYPNLTECAVSQWTEYSRCSVSCGYGSQLRTRTYINEENARKMECVTNVVEDKACYIVCEGNVSCQTSDWSEWTPCNISCGTGTRTRRRQYLNLIARKVCRENLVEKGTCMEVNSCKINTKCAVTQWSGWSPCTVTCGRGMKFRTRLYLIPSALAFCNTELMQKTTCEAENPTCISHLADAKEICMMQKDMGPCRGLFKRWYYDTDKQSCIQFVYGGCRGNKNNFHNYFDCRRTCQDMLRDFLHSFGSKFTYKIDNILIQLENGEMCVPLSTLATSPSRGYNQNSMHVIDCQVSEWSEFSSCSATCGKARRRRYRRIEVHPQNGGAECPKKLVQRRKCKSNPKCPKNAEQEDAAVDCKMTSWSQWSPCSVSCGPGGFQKRVREIKREPKRGGLSCKPLIEEQPCNQKMCHY</sequence>
<dbReference type="SUPFAM" id="SSF57362">
    <property type="entry name" value="BPTI-like"/>
    <property type="match status" value="1"/>
</dbReference>
<dbReference type="Pfam" id="PF02014">
    <property type="entry name" value="Reeler"/>
    <property type="match status" value="1"/>
</dbReference>
<dbReference type="InterPro" id="IPR002861">
    <property type="entry name" value="Reeler_dom"/>
</dbReference>
<evidence type="ECO:0000259" key="16">
    <source>
        <dbReference type="PROSITE" id="PS51020"/>
    </source>
</evidence>
<dbReference type="InterPro" id="IPR020901">
    <property type="entry name" value="Prtase_inh_Kunz-CS"/>
</dbReference>
<evidence type="ECO:0000313" key="17">
    <source>
        <dbReference type="Proteomes" id="UP000694941"/>
    </source>
</evidence>
<dbReference type="PANTHER" id="PTHR11311:SF16">
    <property type="entry name" value="SPONDIN-1"/>
    <property type="match status" value="1"/>
</dbReference>
<dbReference type="PRINTS" id="PR00759">
    <property type="entry name" value="BASICPTASE"/>
</dbReference>
<dbReference type="PROSITE" id="PS50279">
    <property type="entry name" value="BPTI_KUNITZ_2"/>
    <property type="match status" value="1"/>
</dbReference>
<feature type="domain" description="BPTI/Kunitz inhibitor" evidence="14">
    <location>
        <begin position="640"/>
        <end position="690"/>
    </location>
</feature>
<feature type="chain" id="PRO_5046805001" description="Spondin-1" evidence="13">
    <location>
        <begin position="21"/>
        <end position="866"/>
    </location>
</feature>
<dbReference type="InterPro" id="IPR002223">
    <property type="entry name" value="Kunitz_BPTI"/>
</dbReference>
<keyword evidence="4" id="KW-0272">Extracellular matrix</keyword>
<feature type="domain" description="Spondin" evidence="16">
    <location>
        <begin position="207"/>
        <end position="397"/>
    </location>
</feature>
<dbReference type="NCBIfam" id="NF038123">
    <property type="entry name" value="NF038123_dom"/>
    <property type="match status" value="1"/>
</dbReference>
<evidence type="ECO:0000256" key="12">
    <source>
        <dbReference type="SAM" id="MobiDB-lite"/>
    </source>
</evidence>
<evidence type="ECO:0000256" key="10">
    <source>
        <dbReference type="ARBA" id="ARBA00023180"/>
    </source>
</evidence>
<dbReference type="GeneID" id="106467183"/>
<evidence type="ECO:0000256" key="5">
    <source>
        <dbReference type="ARBA" id="ARBA00022723"/>
    </source>
</evidence>
<gene>
    <name evidence="18" type="primary">LOC106467183</name>
</gene>
<dbReference type="PROSITE" id="PS00280">
    <property type="entry name" value="BPTI_KUNITZ_1"/>
    <property type="match status" value="1"/>
</dbReference>
<dbReference type="Pfam" id="PF00090">
    <property type="entry name" value="TSP_1"/>
    <property type="match status" value="3"/>
</dbReference>
<keyword evidence="10" id="KW-0325">Glycoprotein</keyword>
<accession>A0ABM1T560</accession>
<dbReference type="Pfam" id="PF00014">
    <property type="entry name" value="Kunitz_BPTI"/>
    <property type="match status" value="1"/>
</dbReference>
<evidence type="ECO:0000256" key="8">
    <source>
        <dbReference type="ARBA" id="ARBA00022889"/>
    </source>
</evidence>
<evidence type="ECO:0000256" key="13">
    <source>
        <dbReference type="SAM" id="SignalP"/>
    </source>
</evidence>
<name>A0ABM1T560_LIMPO</name>
<keyword evidence="6 13" id="KW-0732">Signal</keyword>
<evidence type="ECO:0000256" key="9">
    <source>
        <dbReference type="ARBA" id="ARBA00023157"/>
    </source>
</evidence>
<dbReference type="PROSITE" id="PS50092">
    <property type="entry name" value="TSP1"/>
    <property type="match status" value="5"/>
</dbReference>
<keyword evidence="17" id="KW-1185">Reference proteome</keyword>
<evidence type="ECO:0000256" key="7">
    <source>
        <dbReference type="ARBA" id="ARBA00022737"/>
    </source>
</evidence>
<evidence type="ECO:0000259" key="14">
    <source>
        <dbReference type="PROSITE" id="PS50279"/>
    </source>
</evidence>
<dbReference type="Gene3D" id="4.10.410.10">
    <property type="entry name" value="Pancreatic trypsin inhibitor Kunitz domain"/>
    <property type="match status" value="1"/>
</dbReference>
<dbReference type="CDD" id="cd08544">
    <property type="entry name" value="Reeler"/>
    <property type="match status" value="1"/>
</dbReference>
<comment type="subcellular location">
    <subcellularLocation>
        <location evidence="1">Secreted</location>
        <location evidence="1">Extracellular space</location>
        <location evidence="1">Extracellular matrix</location>
    </subcellularLocation>
</comment>
<dbReference type="RefSeq" id="XP_022251016.1">
    <property type="nucleotide sequence ID" value="XM_022395308.1"/>
</dbReference>
<organism evidence="17 18">
    <name type="scientific">Limulus polyphemus</name>
    <name type="common">Atlantic horseshoe crab</name>
    <dbReference type="NCBI Taxonomy" id="6850"/>
    <lineage>
        <taxon>Eukaryota</taxon>
        <taxon>Metazoa</taxon>
        <taxon>Ecdysozoa</taxon>
        <taxon>Arthropoda</taxon>
        <taxon>Chelicerata</taxon>
        <taxon>Merostomata</taxon>
        <taxon>Xiphosura</taxon>
        <taxon>Limulidae</taxon>
        <taxon>Limulus</taxon>
    </lineage>
</organism>
<keyword evidence="7" id="KW-0677">Repeat</keyword>
<dbReference type="PROSITE" id="PS51020">
    <property type="entry name" value="SPONDIN"/>
    <property type="match status" value="1"/>
</dbReference>
<feature type="compositionally biased region" description="Polar residues" evidence="12">
    <location>
        <begin position="389"/>
        <end position="399"/>
    </location>
</feature>
<evidence type="ECO:0000313" key="18">
    <source>
        <dbReference type="RefSeq" id="XP_022251016.1"/>
    </source>
</evidence>
<dbReference type="Pfam" id="PF06468">
    <property type="entry name" value="Spond_N"/>
    <property type="match status" value="1"/>
</dbReference>
<dbReference type="SUPFAM" id="SSF82895">
    <property type="entry name" value="TSP-1 type 1 repeat"/>
    <property type="match status" value="5"/>
</dbReference>
<dbReference type="InterPro" id="IPR042307">
    <property type="entry name" value="Reeler_sf"/>
</dbReference>
<reference evidence="18" key="1">
    <citation type="submission" date="2025-08" db="UniProtKB">
        <authorList>
            <consortium name="RefSeq"/>
        </authorList>
    </citation>
    <scope>IDENTIFICATION</scope>
    <source>
        <tissue evidence="18">Muscle</tissue>
    </source>
</reference>
<protein>
    <recommendedName>
        <fullName evidence="2">Spondin-1</fullName>
    </recommendedName>
    <alternativeName>
        <fullName evidence="11">F-spondin</fullName>
    </alternativeName>
</protein>
<dbReference type="CDD" id="cd00109">
    <property type="entry name" value="Kunitz-type"/>
    <property type="match status" value="1"/>
</dbReference>
<evidence type="ECO:0000259" key="15">
    <source>
        <dbReference type="PROSITE" id="PS51019"/>
    </source>
</evidence>
<dbReference type="SMART" id="SM00131">
    <property type="entry name" value="KU"/>
    <property type="match status" value="1"/>
</dbReference>
<dbReference type="InterPro" id="IPR051418">
    <property type="entry name" value="Spondin/Thrombospondin_T1"/>
</dbReference>
<dbReference type="PANTHER" id="PTHR11311">
    <property type="entry name" value="SPONDIN"/>
    <property type="match status" value="1"/>
</dbReference>
<dbReference type="InterPro" id="IPR000884">
    <property type="entry name" value="TSP1_rpt"/>
</dbReference>
<keyword evidence="5" id="KW-0479">Metal-binding</keyword>
<dbReference type="InterPro" id="IPR038678">
    <property type="entry name" value="Spondin_N_sf"/>
</dbReference>
<proteinExistence type="predicted"/>
<evidence type="ECO:0000256" key="11">
    <source>
        <dbReference type="ARBA" id="ARBA00030964"/>
    </source>
</evidence>
<feature type="domain" description="Reelin" evidence="15">
    <location>
        <begin position="31"/>
        <end position="206"/>
    </location>
</feature>
<dbReference type="Gene3D" id="2.20.100.10">
    <property type="entry name" value="Thrombospondin type-1 (TSP1) repeat"/>
    <property type="match status" value="5"/>
</dbReference>
<keyword evidence="8" id="KW-0130">Cell adhesion</keyword>
<dbReference type="PROSITE" id="PS51019">
    <property type="entry name" value="REELIN"/>
    <property type="match status" value="1"/>
</dbReference>
<evidence type="ECO:0000256" key="4">
    <source>
        <dbReference type="ARBA" id="ARBA00022530"/>
    </source>
</evidence>
<dbReference type="Gene3D" id="2.60.40.4060">
    <property type="entry name" value="Reeler domain"/>
    <property type="match status" value="1"/>
</dbReference>
<dbReference type="InterPro" id="IPR009465">
    <property type="entry name" value="Spondin_N"/>
</dbReference>
<dbReference type="Gene3D" id="2.60.40.2130">
    <property type="entry name" value="F-spondin domain"/>
    <property type="match status" value="1"/>
</dbReference>
<dbReference type="SMART" id="SM00209">
    <property type="entry name" value="TSP1"/>
    <property type="match status" value="5"/>
</dbReference>
<dbReference type="InterPro" id="IPR036383">
    <property type="entry name" value="TSP1_rpt_sf"/>
</dbReference>
<keyword evidence="3" id="KW-0964">Secreted</keyword>